<dbReference type="NCBIfam" id="TIGR01449">
    <property type="entry name" value="PGP_bact"/>
    <property type="match status" value="1"/>
</dbReference>
<organism evidence="12 13">
    <name type="scientific">Edwardsiella anguillarum ET080813</name>
    <dbReference type="NCBI Taxonomy" id="667120"/>
    <lineage>
        <taxon>Bacteria</taxon>
        <taxon>Pseudomonadati</taxon>
        <taxon>Pseudomonadota</taxon>
        <taxon>Gammaproteobacteria</taxon>
        <taxon>Enterobacterales</taxon>
        <taxon>Hafniaceae</taxon>
        <taxon>Edwardsiella</taxon>
    </lineage>
</organism>
<dbReference type="NCBIfam" id="TIGR01509">
    <property type="entry name" value="HAD-SF-IA-v3"/>
    <property type="match status" value="1"/>
</dbReference>
<evidence type="ECO:0000256" key="4">
    <source>
        <dbReference type="ARBA" id="ARBA00006171"/>
    </source>
</evidence>
<feature type="active site" description="Nucleophile" evidence="11">
    <location>
        <position position="13"/>
    </location>
</feature>
<dbReference type="Gene3D" id="1.10.150.240">
    <property type="entry name" value="Putative phosphatase, domain 2"/>
    <property type="match status" value="1"/>
</dbReference>
<evidence type="ECO:0000256" key="1">
    <source>
        <dbReference type="ARBA" id="ARBA00000830"/>
    </source>
</evidence>
<dbReference type="Gene3D" id="3.40.50.1000">
    <property type="entry name" value="HAD superfamily/HAD-like"/>
    <property type="match status" value="1"/>
</dbReference>
<evidence type="ECO:0000256" key="2">
    <source>
        <dbReference type="ARBA" id="ARBA00001946"/>
    </source>
</evidence>
<evidence type="ECO:0000313" key="12">
    <source>
        <dbReference type="EMBL" id="AIJ07935.1"/>
    </source>
</evidence>
<dbReference type="SFLD" id="SFLDS00003">
    <property type="entry name" value="Haloacid_Dehalogenase"/>
    <property type="match status" value="1"/>
</dbReference>
<dbReference type="InterPro" id="IPR023214">
    <property type="entry name" value="HAD_sf"/>
</dbReference>
<dbReference type="InterPro" id="IPR041492">
    <property type="entry name" value="HAD_2"/>
</dbReference>
<evidence type="ECO:0000256" key="6">
    <source>
        <dbReference type="ARBA" id="ARBA00022723"/>
    </source>
</evidence>
<dbReference type="KEGG" id="ete:ETEE_1484"/>
<evidence type="ECO:0000256" key="7">
    <source>
        <dbReference type="ARBA" id="ARBA00022801"/>
    </source>
</evidence>
<feature type="binding site" evidence="11">
    <location>
        <position position="13"/>
    </location>
    <ligand>
        <name>Mg(2+)</name>
        <dbReference type="ChEBI" id="CHEBI:18420"/>
    </ligand>
</feature>
<dbReference type="AlphaFoldDB" id="A0A076LHF0"/>
<dbReference type="Proteomes" id="UP000028681">
    <property type="component" value="Chromosome"/>
</dbReference>
<evidence type="ECO:0000256" key="11">
    <source>
        <dbReference type="HAMAP-Rule" id="MF_00495"/>
    </source>
</evidence>
<dbReference type="InterPro" id="IPR036412">
    <property type="entry name" value="HAD-like_sf"/>
</dbReference>
<comment type="catalytic activity">
    <reaction evidence="1 11">
        <text>2-phosphoglycolate + H2O = glycolate + phosphate</text>
        <dbReference type="Rhea" id="RHEA:14369"/>
        <dbReference type="ChEBI" id="CHEBI:15377"/>
        <dbReference type="ChEBI" id="CHEBI:29805"/>
        <dbReference type="ChEBI" id="CHEBI:43474"/>
        <dbReference type="ChEBI" id="CHEBI:58033"/>
        <dbReference type="EC" id="3.1.3.18"/>
    </reaction>
</comment>
<keyword evidence="8 11" id="KW-0460">Magnesium</keyword>
<dbReference type="PANTHER" id="PTHR43434:SF1">
    <property type="entry name" value="PHOSPHOGLYCOLATE PHOSPHATASE"/>
    <property type="match status" value="1"/>
</dbReference>
<dbReference type="PANTHER" id="PTHR43434">
    <property type="entry name" value="PHOSPHOGLYCOLATE PHOSPHATASE"/>
    <property type="match status" value="1"/>
</dbReference>
<dbReference type="SUPFAM" id="SSF56784">
    <property type="entry name" value="HAD-like"/>
    <property type="match status" value="1"/>
</dbReference>
<keyword evidence="6 11" id="KW-0479">Metal-binding</keyword>
<dbReference type="GeneID" id="33939110"/>
<accession>A0A076LHF0</accession>
<comment type="cofactor">
    <cofactor evidence="11">
        <name>chloride</name>
        <dbReference type="ChEBI" id="CHEBI:17996"/>
    </cofactor>
</comment>
<dbReference type="HOGENOM" id="CLU_045011_19_1_6"/>
<reference evidence="12 13" key="1">
    <citation type="journal article" date="2012" name="PLoS ONE">
        <title>Edwardsiella comparative phylogenomics reveal the new intra/inter-species taxonomic relationships, virulence evolution and niche adaptation mechanisms.</title>
        <authorList>
            <person name="Yang M."/>
            <person name="Lv Y."/>
            <person name="Xiao J."/>
            <person name="Wu H."/>
            <person name="Zheng H."/>
            <person name="Liu Q."/>
            <person name="Zhang Y."/>
            <person name="Wang Q."/>
        </authorList>
    </citation>
    <scope>NUCLEOTIDE SEQUENCE [LARGE SCALE GENOMIC DNA]</scope>
    <source>
        <strain evidence="13">080813</strain>
    </source>
</reference>
<evidence type="ECO:0000256" key="3">
    <source>
        <dbReference type="ARBA" id="ARBA00004818"/>
    </source>
</evidence>
<comment type="similarity">
    <text evidence="4 11">Belongs to the HAD-like hydrolase superfamily. CbbY/CbbZ/Gph/YieH family.</text>
</comment>
<comment type="subunit">
    <text evidence="11">Monomer.</text>
</comment>
<evidence type="ECO:0000256" key="8">
    <source>
        <dbReference type="ARBA" id="ARBA00022842"/>
    </source>
</evidence>
<sequence>MNKGIPVQALAFDLDGTLVDSAPGLAAATDAALLALGYPAPGVERVKLWLGNGADVLMQRALSWAGASQDAALCQRARRAFDAHYAESANQGCQLFPGVRETLGVLAAQGFPLAVITNKPSPFVRPMLESLGIDTLFGQVIGGDDVAKRKPHPAPLYLVLSRLGLRADEMLFVGDSRNDIQAGQSAGCPTVGLTYGYNYGEPIAASEPCRVLDDFAGLLPLVGLAPLN</sequence>
<evidence type="ECO:0000256" key="10">
    <source>
        <dbReference type="ARBA" id="ARBA00023277"/>
    </source>
</evidence>
<dbReference type="InterPro" id="IPR023198">
    <property type="entry name" value="PGP-like_dom2"/>
</dbReference>
<dbReference type="HAMAP" id="MF_00495">
    <property type="entry name" value="GPH_hydrolase_bact"/>
    <property type="match status" value="1"/>
</dbReference>
<dbReference type="GO" id="GO:0046295">
    <property type="term" value="P:glycolate biosynthetic process"/>
    <property type="evidence" value="ECO:0007669"/>
    <property type="project" value="UniProtKB-UniRule"/>
</dbReference>
<dbReference type="GO" id="GO:0005829">
    <property type="term" value="C:cytosol"/>
    <property type="evidence" value="ECO:0007669"/>
    <property type="project" value="TreeGrafter"/>
</dbReference>
<dbReference type="SFLD" id="SFLDG01135">
    <property type="entry name" value="C1.5.6:_HAD__Beta-PGM__Phospha"/>
    <property type="match status" value="1"/>
</dbReference>
<dbReference type="NCBIfam" id="NF009695">
    <property type="entry name" value="PRK13222.1-2"/>
    <property type="match status" value="1"/>
</dbReference>
<feature type="binding site" evidence="11">
    <location>
        <position position="175"/>
    </location>
    <ligand>
        <name>Mg(2+)</name>
        <dbReference type="ChEBI" id="CHEBI:18420"/>
    </ligand>
</feature>
<dbReference type="GO" id="GO:0005975">
    <property type="term" value="P:carbohydrate metabolic process"/>
    <property type="evidence" value="ECO:0007669"/>
    <property type="project" value="InterPro"/>
</dbReference>
<dbReference type="EC" id="3.1.3.18" evidence="5 11"/>
<keyword evidence="7 11" id="KW-0378">Hydrolase</keyword>
<dbReference type="GO" id="GO:0006281">
    <property type="term" value="P:DNA repair"/>
    <property type="evidence" value="ECO:0007669"/>
    <property type="project" value="TreeGrafter"/>
</dbReference>
<comment type="cofactor">
    <cofactor evidence="2 11">
        <name>Mg(2+)</name>
        <dbReference type="ChEBI" id="CHEBI:18420"/>
    </cofactor>
</comment>
<protein>
    <recommendedName>
        <fullName evidence="5 11">Phosphoglycolate phosphatase</fullName>
        <shortName evidence="11">PGP</shortName>
        <shortName evidence="11">PGPase</shortName>
        <ecNumber evidence="5 11">3.1.3.18</ecNumber>
    </recommendedName>
</protein>
<dbReference type="Pfam" id="PF13419">
    <property type="entry name" value="HAD_2"/>
    <property type="match status" value="1"/>
</dbReference>
<dbReference type="InterPro" id="IPR037512">
    <property type="entry name" value="PGPase_prok"/>
</dbReference>
<dbReference type="EMBL" id="CP006664">
    <property type="protein sequence ID" value="AIJ07935.1"/>
    <property type="molecule type" value="Genomic_DNA"/>
</dbReference>
<comment type="pathway">
    <text evidence="3 11">Organic acid metabolism; glycolate biosynthesis; glycolate from 2-phosphoglycolate: step 1/1.</text>
</comment>
<dbReference type="FunFam" id="3.40.50.1000:FF:000022">
    <property type="entry name" value="Phosphoglycolate phosphatase"/>
    <property type="match status" value="1"/>
</dbReference>
<dbReference type="NCBIfam" id="NF009697">
    <property type="entry name" value="PRK13222.1-4"/>
    <property type="match status" value="1"/>
</dbReference>
<dbReference type="CDD" id="cd16417">
    <property type="entry name" value="HAD_PGPase"/>
    <property type="match status" value="1"/>
</dbReference>
<evidence type="ECO:0000313" key="13">
    <source>
        <dbReference type="Proteomes" id="UP000028681"/>
    </source>
</evidence>
<name>A0A076LHF0_9GAMM</name>
<dbReference type="GO" id="GO:0046872">
    <property type="term" value="F:metal ion binding"/>
    <property type="evidence" value="ECO:0007669"/>
    <property type="project" value="UniProtKB-KW"/>
</dbReference>
<dbReference type="PRINTS" id="PR00413">
    <property type="entry name" value="HADHALOGNASE"/>
</dbReference>
<evidence type="ECO:0000256" key="9">
    <source>
        <dbReference type="ARBA" id="ARBA00023214"/>
    </source>
</evidence>
<dbReference type="InterPro" id="IPR050155">
    <property type="entry name" value="HAD-like_hydrolase_sf"/>
</dbReference>
<dbReference type="InterPro" id="IPR006439">
    <property type="entry name" value="HAD-SF_hydro_IA"/>
</dbReference>
<dbReference type="SFLD" id="SFLDG01129">
    <property type="entry name" value="C1.5:_HAD__Beta-PGM__Phosphata"/>
    <property type="match status" value="1"/>
</dbReference>
<gene>
    <name evidence="12" type="primary">gph</name>
    <name evidence="12" type="ORF">ETEE_1484</name>
</gene>
<keyword evidence="10 11" id="KW-0119">Carbohydrate metabolism</keyword>
<keyword evidence="9 11" id="KW-0868">Chloride</keyword>
<proteinExistence type="inferred from homology"/>
<dbReference type="UniPathway" id="UPA00865">
    <property type="reaction ID" value="UER00834"/>
</dbReference>
<feature type="binding site" evidence="11">
    <location>
        <position position="15"/>
    </location>
    <ligand>
        <name>Mg(2+)</name>
        <dbReference type="ChEBI" id="CHEBI:18420"/>
    </ligand>
</feature>
<dbReference type="NCBIfam" id="TIGR01549">
    <property type="entry name" value="HAD-SF-IA-v1"/>
    <property type="match status" value="1"/>
</dbReference>
<comment type="function">
    <text evidence="11">Specifically catalyzes the dephosphorylation of 2-phosphoglycolate. Is involved in the dissimilation of the intracellular 2-phosphoglycolate formed during the DNA repair of 3'-phosphoglycolate ends, a major class of DNA lesions induced by oxidative stress.</text>
</comment>
<evidence type="ECO:0000256" key="5">
    <source>
        <dbReference type="ARBA" id="ARBA00013078"/>
    </source>
</evidence>
<dbReference type="GO" id="GO:0008967">
    <property type="term" value="F:phosphoglycolate phosphatase activity"/>
    <property type="evidence" value="ECO:0007669"/>
    <property type="project" value="UniProtKB-UniRule"/>
</dbReference>
<dbReference type="RefSeq" id="WP_034163858.1">
    <property type="nucleotide sequence ID" value="NZ_CP006664.1"/>
</dbReference>